<reference evidence="1 2" key="2">
    <citation type="journal article" date="2009" name="PLoS ONE">
        <title>An integrated genetic and cytogenetic map of the cucumber genome.</title>
        <authorList>
            <person name="Ren Y."/>
            <person name="Zhang Z."/>
            <person name="Liu J."/>
            <person name="Staub J.E."/>
            <person name="Han Y."/>
            <person name="Cheng Z."/>
            <person name="Li X."/>
            <person name="Lu J."/>
            <person name="Miao H."/>
            <person name="Kang H."/>
            <person name="Xie B."/>
            <person name="Gu X."/>
            <person name="Wang X."/>
            <person name="Du Y."/>
            <person name="Jin W."/>
            <person name="Huang S."/>
        </authorList>
    </citation>
    <scope>NUCLEOTIDE SEQUENCE [LARGE SCALE GENOMIC DNA]</scope>
    <source>
        <strain evidence="2">cv. 9930</strain>
    </source>
</reference>
<name>A0A0A0LAV2_CUCSA</name>
<protein>
    <submittedName>
        <fullName evidence="1">Uncharacterized protein</fullName>
    </submittedName>
</protein>
<accession>A0A0A0LAV2</accession>
<dbReference type="Proteomes" id="UP000029981">
    <property type="component" value="Chromosome 3"/>
</dbReference>
<reference evidence="1 2" key="3">
    <citation type="journal article" date="2010" name="BMC Genomics">
        <title>Transcriptome sequencing and comparative analysis of cucumber flowers with different sex types.</title>
        <authorList>
            <person name="Guo S."/>
            <person name="Zheng Y."/>
            <person name="Joung J.G."/>
            <person name="Liu S."/>
            <person name="Zhang Z."/>
            <person name="Crasta O.R."/>
            <person name="Sobral B.W."/>
            <person name="Xu Y."/>
            <person name="Huang S."/>
            <person name="Fei Z."/>
        </authorList>
    </citation>
    <scope>NUCLEOTIDE SEQUENCE [LARGE SCALE GENOMIC DNA]</scope>
    <source>
        <strain evidence="2">cv. 9930</strain>
    </source>
</reference>
<reference evidence="1 2" key="1">
    <citation type="journal article" date="2009" name="Nat. Genet.">
        <title>The genome of the cucumber, Cucumis sativus L.</title>
        <authorList>
            <person name="Huang S."/>
            <person name="Li R."/>
            <person name="Zhang Z."/>
            <person name="Li L."/>
            <person name="Gu X."/>
            <person name="Fan W."/>
            <person name="Lucas W.J."/>
            <person name="Wang X."/>
            <person name="Xie B."/>
            <person name="Ni P."/>
            <person name="Ren Y."/>
            <person name="Zhu H."/>
            <person name="Li J."/>
            <person name="Lin K."/>
            <person name="Jin W."/>
            <person name="Fei Z."/>
            <person name="Li G."/>
            <person name="Staub J."/>
            <person name="Kilian A."/>
            <person name="van der Vossen E.A."/>
            <person name="Wu Y."/>
            <person name="Guo J."/>
            <person name="He J."/>
            <person name="Jia Z."/>
            <person name="Ren Y."/>
            <person name="Tian G."/>
            <person name="Lu Y."/>
            <person name="Ruan J."/>
            <person name="Qian W."/>
            <person name="Wang M."/>
            <person name="Huang Q."/>
            <person name="Li B."/>
            <person name="Xuan Z."/>
            <person name="Cao J."/>
            <person name="Asan"/>
            <person name="Wu Z."/>
            <person name="Zhang J."/>
            <person name="Cai Q."/>
            <person name="Bai Y."/>
            <person name="Zhao B."/>
            <person name="Han Y."/>
            <person name="Li Y."/>
            <person name="Li X."/>
            <person name="Wang S."/>
            <person name="Shi Q."/>
            <person name="Liu S."/>
            <person name="Cho W.K."/>
            <person name="Kim J.Y."/>
            <person name="Xu Y."/>
            <person name="Heller-Uszynska K."/>
            <person name="Miao H."/>
            <person name="Cheng Z."/>
            <person name="Zhang S."/>
            <person name="Wu J."/>
            <person name="Yang Y."/>
            <person name="Kang H."/>
            <person name="Li M."/>
            <person name="Liang H."/>
            <person name="Ren X."/>
            <person name="Shi Z."/>
            <person name="Wen M."/>
            <person name="Jian M."/>
            <person name="Yang H."/>
            <person name="Zhang G."/>
            <person name="Yang Z."/>
            <person name="Chen R."/>
            <person name="Liu S."/>
            <person name="Li J."/>
            <person name="Ma L."/>
            <person name="Liu H."/>
            <person name="Zhou Y."/>
            <person name="Zhao J."/>
            <person name="Fang X."/>
            <person name="Li G."/>
            <person name="Fang L."/>
            <person name="Li Y."/>
            <person name="Liu D."/>
            <person name="Zheng H."/>
            <person name="Zhang Y."/>
            <person name="Qin N."/>
            <person name="Li Z."/>
            <person name="Yang G."/>
            <person name="Yang S."/>
            <person name="Bolund L."/>
            <person name="Kristiansen K."/>
            <person name="Zheng H."/>
            <person name="Li S."/>
            <person name="Zhang X."/>
            <person name="Yang H."/>
            <person name="Wang J."/>
            <person name="Sun R."/>
            <person name="Zhang B."/>
            <person name="Jiang S."/>
            <person name="Wang J."/>
            <person name="Du Y."/>
            <person name="Li S."/>
        </authorList>
    </citation>
    <scope>NUCLEOTIDE SEQUENCE [LARGE SCALE GENOMIC DNA]</scope>
    <source>
        <strain evidence="2">cv. 9930</strain>
    </source>
</reference>
<keyword evidence="2" id="KW-1185">Reference proteome</keyword>
<proteinExistence type="predicted"/>
<dbReference type="AlphaFoldDB" id="A0A0A0LAV2"/>
<organism evidence="1 2">
    <name type="scientific">Cucumis sativus</name>
    <name type="common">Cucumber</name>
    <dbReference type="NCBI Taxonomy" id="3659"/>
    <lineage>
        <taxon>Eukaryota</taxon>
        <taxon>Viridiplantae</taxon>
        <taxon>Streptophyta</taxon>
        <taxon>Embryophyta</taxon>
        <taxon>Tracheophyta</taxon>
        <taxon>Spermatophyta</taxon>
        <taxon>Magnoliopsida</taxon>
        <taxon>eudicotyledons</taxon>
        <taxon>Gunneridae</taxon>
        <taxon>Pentapetalae</taxon>
        <taxon>rosids</taxon>
        <taxon>fabids</taxon>
        <taxon>Cucurbitales</taxon>
        <taxon>Cucurbitaceae</taxon>
        <taxon>Benincaseae</taxon>
        <taxon>Cucumis</taxon>
    </lineage>
</organism>
<dbReference type="EMBL" id="CM002924">
    <property type="protein sequence ID" value="KGN58059.1"/>
    <property type="molecule type" value="Genomic_DNA"/>
</dbReference>
<dbReference type="Gramene" id="KGN58059">
    <property type="protein sequence ID" value="KGN58059"/>
    <property type="gene ID" value="Csa_3G478210"/>
</dbReference>
<sequence length="71" mass="7940">MRETARMPIQGYAQGGAHSEPWLLRHHHRGVFVIGTIFAWSSPSTVDLAFRNPTPIVSSHLDNLITSLRCT</sequence>
<gene>
    <name evidence="1" type="ORF">Csa_3G478210</name>
</gene>
<evidence type="ECO:0000313" key="2">
    <source>
        <dbReference type="Proteomes" id="UP000029981"/>
    </source>
</evidence>
<evidence type="ECO:0000313" key="1">
    <source>
        <dbReference type="EMBL" id="KGN58059.1"/>
    </source>
</evidence>
<reference evidence="1 2" key="4">
    <citation type="journal article" date="2011" name="BMC Genomics">
        <title>RNA-Seq improves annotation of protein-coding genes in the cucumber genome.</title>
        <authorList>
            <person name="Li Z."/>
            <person name="Zhang Z."/>
            <person name="Yan P."/>
            <person name="Huang S."/>
            <person name="Fei Z."/>
            <person name="Lin K."/>
        </authorList>
    </citation>
    <scope>NUCLEOTIDE SEQUENCE [LARGE SCALE GENOMIC DNA]</scope>
    <source>
        <strain evidence="2">cv. 9930</strain>
    </source>
</reference>